<name>A0A2P2E5N5_9PROT</name>
<dbReference type="PANTHER" id="PTHR43448">
    <property type="entry name" value="PROTOHEME IX FARNESYLTRANSFERASE, MITOCHONDRIAL"/>
    <property type="match status" value="1"/>
</dbReference>
<comment type="miscellaneous">
    <text evidence="14">Carbon 2 of the heme B porphyrin ring is defined according to the Fischer nomenclature.</text>
</comment>
<comment type="subcellular location">
    <subcellularLocation>
        <location evidence="1 14">Cell membrane</location>
        <topology evidence="1 14">Multi-pass membrane protein</topology>
    </subcellularLocation>
</comment>
<dbReference type="InterPro" id="IPR044878">
    <property type="entry name" value="UbiA_sf"/>
</dbReference>
<feature type="transmembrane region" description="Helical" evidence="14">
    <location>
        <begin position="130"/>
        <end position="151"/>
    </location>
</feature>
<protein>
    <recommendedName>
        <fullName evidence="11 14">Protoheme IX farnesyltransferase</fullName>
        <ecNumber evidence="3 14">2.5.1.141</ecNumber>
    </recommendedName>
    <alternativeName>
        <fullName evidence="12 14">Heme B farnesyltransferase</fullName>
    </alternativeName>
    <alternativeName>
        <fullName evidence="10 14">Heme O synthase</fullName>
    </alternativeName>
</protein>
<keyword evidence="5 14" id="KW-0808">Transferase</keyword>
<dbReference type="HAMAP" id="MF_00154">
    <property type="entry name" value="CyoE_CtaB"/>
    <property type="match status" value="1"/>
</dbReference>
<dbReference type="EC" id="2.5.1.141" evidence="3 14"/>
<dbReference type="PANTHER" id="PTHR43448:SF7">
    <property type="entry name" value="4-HYDROXYBENZOATE SOLANESYLTRANSFERASE"/>
    <property type="match status" value="1"/>
</dbReference>
<comment type="caution">
    <text evidence="16">The sequence shown here is derived from an EMBL/GenBank/DDBJ whole genome shotgun (WGS) entry which is preliminary data.</text>
</comment>
<dbReference type="NCBIfam" id="NF003349">
    <property type="entry name" value="PRK04375.1-2"/>
    <property type="match status" value="1"/>
</dbReference>
<evidence type="ECO:0000256" key="7">
    <source>
        <dbReference type="ARBA" id="ARBA00022989"/>
    </source>
</evidence>
<dbReference type="Gene3D" id="1.10.357.140">
    <property type="entry name" value="UbiA prenyltransferase"/>
    <property type="match status" value="1"/>
</dbReference>
<dbReference type="Proteomes" id="UP000245086">
    <property type="component" value="Unassembled WGS sequence"/>
</dbReference>
<evidence type="ECO:0000256" key="1">
    <source>
        <dbReference type="ARBA" id="ARBA00004651"/>
    </source>
</evidence>
<dbReference type="CDD" id="cd13957">
    <property type="entry name" value="PT_UbiA_Cox10"/>
    <property type="match status" value="1"/>
</dbReference>
<evidence type="ECO:0000313" key="16">
    <source>
        <dbReference type="EMBL" id="GBF56366.1"/>
    </source>
</evidence>
<evidence type="ECO:0000256" key="13">
    <source>
        <dbReference type="ARBA" id="ARBA00047690"/>
    </source>
</evidence>
<comment type="pathway">
    <text evidence="2 14">Porphyrin-containing compound metabolism; heme O biosynthesis; heme O from protoheme: step 1/1.</text>
</comment>
<evidence type="ECO:0000256" key="5">
    <source>
        <dbReference type="ARBA" id="ARBA00022679"/>
    </source>
</evidence>
<dbReference type="InterPro" id="IPR030470">
    <property type="entry name" value="UbiA_prenylTrfase_CS"/>
</dbReference>
<comment type="catalytic activity">
    <reaction evidence="13 14">
        <text>heme b + (2E,6E)-farnesyl diphosphate + H2O = Fe(II)-heme o + diphosphate</text>
        <dbReference type="Rhea" id="RHEA:28070"/>
        <dbReference type="ChEBI" id="CHEBI:15377"/>
        <dbReference type="ChEBI" id="CHEBI:33019"/>
        <dbReference type="ChEBI" id="CHEBI:60344"/>
        <dbReference type="ChEBI" id="CHEBI:60530"/>
        <dbReference type="ChEBI" id="CHEBI:175763"/>
        <dbReference type="EC" id="2.5.1.141"/>
    </reaction>
</comment>
<evidence type="ECO:0000256" key="11">
    <source>
        <dbReference type="ARBA" id="ARBA00040810"/>
    </source>
</evidence>
<keyword evidence="6 14" id="KW-0812">Transmembrane</keyword>
<evidence type="ECO:0000256" key="3">
    <source>
        <dbReference type="ARBA" id="ARBA00012292"/>
    </source>
</evidence>
<feature type="region of interest" description="Disordered" evidence="15">
    <location>
        <begin position="1"/>
        <end position="20"/>
    </location>
</feature>
<dbReference type="InterPro" id="IPR000537">
    <property type="entry name" value="UbiA_prenyltransferase"/>
</dbReference>
<evidence type="ECO:0000256" key="12">
    <source>
        <dbReference type="ARBA" id="ARBA00042475"/>
    </source>
</evidence>
<dbReference type="EMBL" id="BFBR01000001">
    <property type="protein sequence ID" value="GBF56366.1"/>
    <property type="molecule type" value="Genomic_DNA"/>
</dbReference>
<feature type="transmembrane region" description="Helical" evidence="14">
    <location>
        <begin position="255"/>
        <end position="275"/>
    </location>
</feature>
<dbReference type="GO" id="GO:0048034">
    <property type="term" value="P:heme O biosynthetic process"/>
    <property type="evidence" value="ECO:0007669"/>
    <property type="project" value="UniProtKB-UniRule"/>
</dbReference>
<dbReference type="GO" id="GO:0005886">
    <property type="term" value="C:plasma membrane"/>
    <property type="evidence" value="ECO:0007669"/>
    <property type="project" value="UniProtKB-SubCell"/>
</dbReference>
<keyword evidence="7 14" id="KW-1133">Transmembrane helix</keyword>
<comment type="function">
    <text evidence="14">Converts heme B (protoheme IX) to heme O by substitution of the vinyl group on carbon 2 of heme B porphyrin ring with a hydroxyethyl farnesyl side group.</text>
</comment>
<keyword evidence="9 14" id="KW-0472">Membrane</keyword>
<dbReference type="AlphaFoldDB" id="A0A2P2E5N5"/>
<evidence type="ECO:0000256" key="4">
    <source>
        <dbReference type="ARBA" id="ARBA00022475"/>
    </source>
</evidence>
<feature type="transmembrane region" description="Helical" evidence="14">
    <location>
        <begin position="35"/>
        <end position="52"/>
    </location>
</feature>
<comment type="similarity">
    <text evidence="14">Belongs to the UbiA prenyltransferase family. Protoheme IX farnesyltransferase subfamily.</text>
</comment>
<sequence>MTDMSAPQAPGQAPPDREPRQRIADWKDYLDLMKPRVMSLVIFTAVVGYICAPADHNPILGALAVFAIAMGAGAAGALNMWVDADIDGLMKRTRMRPVPAGTVHKDEALAMGIVMSILSVLLLALTGKGYLAAGLLAFTIFFYAVVYSMWLKRSTPQNIVIGGLAGALPPLVAWAAATGTMPLDAWLLVGIIFLWTPPHSWALALYKAGDYASANVPMMPVAKGAASTRRQIFAYSVALVIVGAAPVITGLGGVIYAWVSISTGLVFLLLAWRVLRSRAGDLDGREEGRALYSDKQIDNRPARDLFAFSLLYLTALFAALLFEHGFGLHNTVFG</sequence>
<organism evidence="16 17">
    <name type="scientific">Candidatus Phycosocius bacilliformis</name>
    <dbReference type="NCBI Taxonomy" id="1445552"/>
    <lineage>
        <taxon>Bacteria</taxon>
        <taxon>Pseudomonadati</taxon>
        <taxon>Pseudomonadota</taxon>
        <taxon>Alphaproteobacteria</taxon>
        <taxon>Caulobacterales</taxon>
        <taxon>Caulobacterales incertae sedis</taxon>
        <taxon>Candidatus Phycosocius</taxon>
    </lineage>
</organism>
<dbReference type="NCBIfam" id="TIGR01473">
    <property type="entry name" value="cyoE_ctaB"/>
    <property type="match status" value="1"/>
</dbReference>
<feature type="transmembrane region" description="Helical" evidence="14">
    <location>
        <begin position="232"/>
        <end position="249"/>
    </location>
</feature>
<dbReference type="PROSITE" id="PS00943">
    <property type="entry name" value="UBIA"/>
    <property type="match status" value="1"/>
</dbReference>
<reference evidence="16" key="1">
    <citation type="journal article" date="2018" name="Genome Announc.">
        <title>Draft Genome Sequence of "Candidatus Phycosocius bacilliformis," an Alphaproteobacterial Ectosymbiont of the Hydrocarbon-Producing Green Alga Botryococcus braunii.</title>
        <authorList>
            <person name="Tanabe Y."/>
            <person name="Yamaguchi H."/>
            <person name="Watanabe M.M."/>
        </authorList>
    </citation>
    <scope>NUCLEOTIDE SEQUENCE [LARGE SCALE GENOMIC DNA]</scope>
    <source>
        <strain evidence="16">BOTRYCO-2</strain>
    </source>
</reference>
<dbReference type="UniPathway" id="UPA00834">
    <property type="reaction ID" value="UER00712"/>
</dbReference>
<evidence type="ECO:0000256" key="9">
    <source>
        <dbReference type="ARBA" id="ARBA00023136"/>
    </source>
</evidence>
<evidence type="ECO:0000256" key="8">
    <source>
        <dbReference type="ARBA" id="ARBA00023133"/>
    </source>
</evidence>
<evidence type="ECO:0000256" key="6">
    <source>
        <dbReference type="ARBA" id="ARBA00022692"/>
    </source>
</evidence>
<evidence type="ECO:0000256" key="2">
    <source>
        <dbReference type="ARBA" id="ARBA00004919"/>
    </source>
</evidence>
<dbReference type="GO" id="GO:0008495">
    <property type="term" value="F:protoheme IX farnesyltransferase activity"/>
    <property type="evidence" value="ECO:0007669"/>
    <property type="project" value="UniProtKB-UniRule"/>
</dbReference>
<gene>
    <name evidence="14 16" type="primary">ctaB</name>
    <name evidence="16" type="ORF">PbB2_00021</name>
</gene>
<dbReference type="Pfam" id="PF01040">
    <property type="entry name" value="UbiA"/>
    <property type="match status" value="1"/>
</dbReference>
<evidence type="ECO:0000313" key="17">
    <source>
        <dbReference type="Proteomes" id="UP000245086"/>
    </source>
</evidence>
<evidence type="ECO:0000256" key="10">
    <source>
        <dbReference type="ARBA" id="ARBA00030253"/>
    </source>
</evidence>
<keyword evidence="17" id="KW-1185">Reference proteome</keyword>
<proteinExistence type="inferred from homology"/>
<feature type="transmembrane region" description="Helical" evidence="14">
    <location>
        <begin position="59"/>
        <end position="82"/>
    </location>
</feature>
<feature type="transmembrane region" description="Helical" evidence="14">
    <location>
        <begin position="108"/>
        <end position="125"/>
    </location>
</feature>
<keyword evidence="8 14" id="KW-0350">Heme biosynthesis</keyword>
<accession>A0A2P2E5N5</accession>
<dbReference type="InterPro" id="IPR006369">
    <property type="entry name" value="Protohaem_IX_farnesylTrfase"/>
</dbReference>
<evidence type="ECO:0000256" key="14">
    <source>
        <dbReference type="HAMAP-Rule" id="MF_00154"/>
    </source>
</evidence>
<keyword evidence="4 14" id="KW-1003">Cell membrane</keyword>
<evidence type="ECO:0000256" key="15">
    <source>
        <dbReference type="SAM" id="MobiDB-lite"/>
    </source>
</evidence>
<feature type="transmembrane region" description="Helical" evidence="14">
    <location>
        <begin position="305"/>
        <end position="322"/>
    </location>
</feature>